<dbReference type="GeneID" id="25266274"/>
<gene>
    <name evidence="3" type="ORF">K437DRAFT_271450</name>
</gene>
<dbReference type="RefSeq" id="XP_013246397.1">
    <property type="nucleotide sequence ID" value="XM_013390943.1"/>
</dbReference>
<dbReference type="HOGENOM" id="CLU_712095_0_0_1"/>
<proteinExistence type="predicted"/>
<sequence length="388" mass="41300">MRSIGGPWLLPPPPFLASFWPPARDDDDDFFRRHLSIMRRRVQNKAPQWPLAGISEPDVRWPLTLADGNPSTAFSSPPQRAEVVTANTTSRSHPILSAGTILSAIAGIGFAGSVAGAFIYTMRKGRKEALREAQEAAAILATGSTVATENGIRGAAQGLRQQSGGRKAVSSIFDSDASALPPSVLRRSPSYLSAAVSESGPAASLPSSSASTTSRTSYPSALHRSRGHGVSVGHTSSHYPCPSNATEAQELAASGPLLALKAFGIATALVGIVSLVTVEILRRLWDVRDIDDFVIKVTRAIRSVSPARNDSNVNADDGEGEEAATAALPLAPPLLKDSIFMQLSEARTPEEWFRLLKSHLDAESTQDALARAQRVRLRDQAESAVRKA</sequence>
<dbReference type="EMBL" id="JMSN01000001">
    <property type="protein sequence ID" value="KDN53520.1"/>
    <property type="molecule type" value="Genomic_DNA"/>
</dbReference>
<dbReference type="AlphaFoldDB" id="A0A066WS56"/>
<name>A0A066WS56_TILAU</name>
<evidence type="ECO:0000256" key="1">
    <source>
        <dbReference type="SAM" id="MobiDB-lite"/>
    </source>
</evidence>
<feature type="compositionally biased region" description="Low complexity" evidence="1">
    <location>
        <begin position="199"/>
        <end position="221"/>
    </location>
</feature>
<evidence type="ECO:0008006" key="5">
    <source>
        <dbReference type="Google" id="ProtNLM"/>
    </source>
</evidence>
<accession>A0A066WS56</accession>
<keyword evidence="4" id="KW-1185">Reference proteome</keyword>
<evidence type="ECO:0000313" key="3">
    <source>
        <dbReference type="EMBL" id="KDN53520.1"/>
    </source>
</evidence>
<feature type="region of interest" description="Disordered" evidence="1">
    <location>
        <begin position="199"/>
        <end position="238"/>
    </location>
</feature>
<feature type="transmembrane region" description="Helical" evidence="2">
    <location>
        <begin position="95"/>
        <end position="121"/>
    </location>
</feature>
<keyword evidence="2" id="KW-0812">Transmembrane</keyword>
<dbReference type="InParanoid" id="A0A066WS56"/>
<dbReference type="Proteomes" id="UP000027361">
    <property type="component" value="Unassembled WGS sequence"/>
</dbReference>
<protein>
    <recommendedName>
        <fullName evidence="5">Transmembrane protein</fullName>
    </recommendedName>
</protein>
<keyword evidence="2" id="KW-1133">Transmembrane helix</keyword>
<reference evidence="3 4" key="1">
    <citation type="submission" date="2014-05" db="EMBL/GenBank/DDBJ databases">
        <title>Draft genome sequence of a rare smut relative, Tilletiaria anomala UBC 951.</title>
        <authorList>
            <consortium name="DOE Joint Genome Institute"/>
            <person name="Toome M."/>
            <person name="Kuo A."/>
            <person name="Henrissat B."/>
            <person name="Lipzen A."/>
            <person name="Tritt A."/>
            <person name="Yoshinaga Y."/>
            <person name="Zane M."/>
            <person name="Barry K."/>
            <person name="Grigoriev I.V."/>
            <person name="Spatafora J.W."/>
            <person name="Aimea M.C."/>
        </authorList>
    </citation>
    <scope>NUCLEOTIDE SEQUENCE [LARGE SCALE GENOMIC DNA]</scope>
    <source>
        <strain evidence="3 4">UBC 951</strain>
    </source>
</reference>
<evidence type="ECO:0000313" key="4">
    <source>
        <dbReference type="Proteomes" id="UP000027361"/>
    </source>
</evidence>
<comment type="caution">
    <text evidence="3">The sequence shown here is derived from an EMBL/GenBank/DDBJ whole genome shotgun (WGS) entry which is preliminary data.</text>
</comment>
<keyword evidence="2" id="KW-0472">Membrane</keyword>
<organism evidence="3 4">
    <name type="scientific">Tilletiaria anomala (strain ATCC 24038 / CBS 436.72 / UBC 951)</name>
    <dbReference type="NCBI Taxonomy" id="1037660"/>
    <lineage>
        <taxon>Eukaryota</taxon>
        <taxon>Fungi</taxon>
        <taxon>Dikarya</taxon>
        <taxon>Basidiomycota</taxon>
        <taxon>Ustilaginomycotina</taxon>
        <taxon>Exobasidiomycetes</taxon>
        <taxon>Georgefischeriales</taxon>
        <taxon>Tilletiariaceae</taxon>
        <taxon>Tilletiaria</taxon>
    </lineage>
</organism>
<evidence type="ECO:0000256" key="2">
    <source>
        <dbReference type="SAM" id="Phobius"/>
    </source>
</evidence>